<feature type="region of interest" description="Disordered" evidence="1">
    <location>
        <begin position="1"/>
        <end position="30"/>
    </location>
</feature>
<reference evidence="2" key="1">
    <citation type="journal article" date="2023" name="Mol. Phylogenet. Evol.">
        <title>Genome-scale phylogeny and comparative genomics of the fungal order Sordariales.</title>
        <authorList>
            <person name="Hensen N."/>
            <person name="Bonometti L."/>
            <person name="Westerberg I."/>
            <person name="Brannstrom I.O."/>
            <person name="Guillou S."/>
            <person name="Cros-Aarteil S."/>
            <person name="Calhoun S."/>
            <person name="Haridas S."/>
            <person name="Kuo A."/>
            <person name="Mondo S."/>
            <person name="Pangilinan J."/>
            <person name="Riley R."/>
            <person name="LaButti K."/>
            <person name="Andreopoulos B."/>
            <person name="Lipzen A."/>
            <person name="Chen C."/>
            <person name="Yan M."/>
            <person name="Daum C."/>
            <person name="Ng V."/>
            <person name="Clum A."/>
            <person name="Steindorff A."/>
            <person name="Ohm R.A."/>
            <person name="Martin F."/>
            <person name="Silar P."/>
            <person name="Natvig D.O."/>
            <person name="Lalanne C."/>
            <person name="Gautier V."/>
            <person name="Ament-Velasquez S.L."/>
            <person name="Kruys A."/>
            <person name="Hutchinson M.I."/>
            <person name="Powell A.J."/>
            <person name="Barry K."/>
            <person name="Miller A.N."/>
            <person name="Grigoriev I.V."/>
            <person name="Debuchy R."/>
            <person name="Gladieux P."/>
            <person name="Hiltunen Thoren M."/>
            <person name="Johannesson H."/>
        </authorList>
    </citation>
    <scope>NUCLEOTIDE SEQUENCE</scope>
    <source>
        <strain evidence="2">CBS 232.78</strain>
    </source>
</reference>
<proteinExistence type="predicted"/>
<gene>
    <name evidence="2" type="ORF">B0H63DRAFT_294494</name>
</gene>
<accession>A0AAE0KA75</accession>
<feature type="region of interest" description="Disordered" evidence="1">
    <location>
        <begin position="134"/>
        <end position="164"/>
    </location>
</feature>
<dbReference type="EMBL" id="JAULSW010000008">
    <property type="protein sequence ID" value="KAK3372412.1"/>
    <property type="molecule type" value="Genomic_DNA"/>
</dbReference>
<feature type="compositionally biased region" description="Basic and acidic residues" evidence="1">
    <location>
        <begin position="143"/>
        <end position="153"/>
    </location>
</feature>
<name>A0AAE0KA75_9PEZI</name>
<dbReference type="AlphaFoldDB" id="A0AAE0KA75"/>
<organism evidence="2 3">
    <name type="scientific">Podospora didyma</name>
    <dbReference type="NCBI Taxonomy" id="330526"/>
    <lineage>
        <taxon>Eukaryota</taxon>
        <taxon>Fungi</taxon>
        <taxon>Dikarya</taxon>
        <taxon>Ascomycota</taxon>
        <taxon>Pezizomycotina</taxon>
        <taxon>Sordariomycetes</taxon>
        <taxon>Sordariomycetidae</taxon>
        <taxon>Sordariales</taxon>
        <taxon>Podosporaceae</taxon>
        <taxon>Podospora</taxon>
    </lineage>
</organism>
<evidence type="ECO:0000313" key="2">
    <source>
        <dbReference type="EMBL" id="KAK3372412.1"/>
    </source>
</evidence>
<keyword evidence="3" id="KW-1185">Reference proteome</keyword>
<evidence type="ECO:0000256" key="1">
    <source>
        <dbReference type="SAM" id="MobiDB-lite"/>
    </source>
</evidence>
<comment type="caution">
    <text evidence="2">The sequence shown here is derived from an EMBL/GenBank/DDBJ whole genome shotgun (WGS) entry which is preliminary data.</text>
</comment>
<protein>
    <submittedName>
        <fullName evidence="2">Uncharacterized protein</fullName>
    </submittedName>
</protein>
<dbReference type="Proteomes" id="UP001285441">
    <property type="component" value="Unassembled WGS sequence"/>
</dbReference>
<evidence type="ECO:0000313" key="3">
    <source>
        <dbReference type="Proteomes" id="UP001285441"/>
    </source>
</evidence>
<sequence>MMAARFVGSRLKTRAGAAKSPAKPPRLTSPPGCHQGWECSEGSLLIGLCPGRSYLRSESSLRSSDENKTWSHQPCLAMEKRTRRDGQTSAIPYSSRGYCGRAGHWETWTPLSTAASVPDLPSLGHDGLCAAAQKKKIGSSSVGRDRQRNERSAPPRSRGGPIEPRCVAMGAAPKLCTFPCFPADACPSLPLLASPIRSRTEQVDVLSCYKAEKYRPPFARGRLF</sequence>
<reference evidence="2" key="2">
    <citation type="submission" date="2023-06" db="EMBL/GenBank/DDBJ databases">
        <authorList>
            <consortium name="Lawrence Berkeley National Laboratory"/>
            <person name="Haridas S."/>
            <person name="Hensen N."/>
            <person name="Bonometti L."/>
            <person name="Westerberg I."/>
            <person name="Brannstrom I.O."/>
            <person name="Guillou S."/>
            <person name="Cros-Aarteil S."/>
            <person name="Calhoun S."/>
            <person name="Kuo A."/>
            <person name="Mondo S."/>
            <person name="Pangilinan J."/>
            <person name="Riley R."/>
            <person name="LaButti K."/>
            <person name="Andreopoulos B."/>
            <person name="Lipzen A."/>
            <person name="Chen C."/>
            <person name="Yanf M."/>
            <person name="Daum C."/>
            <person name="Ng V."/>
            <person name="Clum A."/>
            <person name="Steindorff A."/>
            <person name="Ohm R."/>
            <person name="Martin F."/>
            <person name="Silar P."/>
            <person name="Natvig D."/>
            <person name="Lalanne C."/>
            <person name="Gautier V."/>
            <person name="Ament-velasquez S.L."/>
            <person name="Kruys A."/>
            <person name="Hutchinson M.I."/>
            <person name="Powell A.J."/>
            <person name="Barry K."/>
            <person name="Miller A.N."/>
            <person name="Grigoriev I.V."/>
            <person name="Debuchy R."/>
            <person name="Gladieux P."/>
            <person name="Thoren M.H."/>
            <person name="Johannesson H."/>
        </authorList>
    </citation>
    <scope>NUCLEOTIDE SEQUENCE</scope>
    <source>
        <strain evidence="2">CBS 232.78</strain>
    </source>
</reference>